<keyword evidence="2" id="KW-1185">Reference proteome</keyword>
<dbReference type="EMBL" id="VZZK01000017">
    <property type="protein sequence ID" value="KAB1077914.1"/>
    <property type="molecule type" value="Genomic_DNA"/>
</dbReference>
<dbReference type="RefSeq" id="WP_151001399.1">
    <property type="nucleotide sequence ID" value="NZ_BPQY01000065.1"/>
</dbReference>
<dbReference type="Proteomes" id="UP000474159">
    <property type="component" value="Unassembled WGS sequence"/>
</dbReference>
<evidence type="ECO:0000313" key="2">
    <source>
        <dbReference type="Proteomes" id="UP000474159"/>
    </source>
</evidence>
<comment type="caution">
    <text evidence="1">The sequence shown here is derived from an EMBL/GenBank/DDBJ whole genome shotgun (WGS) entry which is preliminary data.</text>
</comment>
<gene>
    <name evidence="1" type="ORF">F6X53_17085</name>
</gene>
<accession>A0A6L3SZV4</accession>
<evidence type="ECO:0000313" key="1">
    <source>
        <dbReference type="EMBL" id="KAB1077914.1"/>
    </source>
</evidence>
<organism evidence="1 2">
    <name type="scientific">Methylobacterium soli</name>
    <dbReference type="NCBI Taxonomy" id="553447"/>
    <lineage>
        <taxon>Bacteria</taxon>
        <taxon>Pseudomonadati</taxon>
        <taxon>Pseudomonadota</taxon>
        <taxon>Alphaproteobacteria</taxon>
        <taxon>Hyphomicrobiales</taxon>
        <taxon>Methylobacteriaceae</taxon>
        <taxon>Methylobacterium</taxon>
    </lineage>
</organism>
<name>A0A6L3SZV4_9HYPH</name>
<sequence>MSSHAYYPTAKALHLLTAALWIVAWFSAAHKVAGAPCLRTPYHPHQLAGIISGLQATVAPGGGESQKAA</sequence>
<dbReference type="AlphaFoldDB" id="A0A6L3SZV4"/>
<proteinExistence type="predicted"/>
<reference evidence="1 2" key="1">
    <citation type="submission" date="2019-09" db="EMBL/GenBank/DDBJ databases">
        <title>YIM 48816 draft genome.</title>
        <authorList>
            <person name="Jiang L."/>
        </authorList>
    </citation>
    <scope>NUCLEOTIDE SEQUENCE [LARGE SCALE GENOMIC DNA]</scope>
    <source>
        <strain evidence="1 2">YIM 48816</strain>
    </source>
</reference>
<protein>
    <submittedName>
        <fullName evidence="1">Uncharacterized protein</fullName>
    </submittedName>
</protein>